<evidence type="ECO:0000313" key="14">
    <source>
        <dbReference type="EMBL" id="EJF90580.1"/>
    </source>
</evidence>
<dbReference type="RefSeq" id="WP_008039005.1">
    <property type="nucleotide sequence ID" value="NZ_JH725147.1"/>
</dbReference>
<dbReference type="OrthoDB" id="9809567at2"/>
<dbReference type="PROSITE" id="PS50885">
    <property type="entry name" value="HAMP"/>
    <property type="match status" value="1"/>
</dbReference>
<keyword evidence="4" id="KW-0597">Phosphoprotein</keyword>
<keyword evidence="5" id="KW-0808">Transferase</keyword>
<evidence type="ECO:0000256" key="11">
    <source>
        <dbReference type="SAM" id="Phobius"/>
    </source>
</evidence>
<keyword evidence="8 11" id="KW-1133">Transmembrane helix</keyword>
<dbReference type="SMART" id="SM00387">
    <property type="entry name" value="HATPase_c"/>
    <property type="match status" value="1"/>
</dbReference>
<dbReference type="Gene3D" id="1.10.287.130">
    <property type="match status" value="1"/>
</dbReference>
<evidence type="ECO:0000256" key="1">
    <source>
        <dbReference type="ARBA" id="ARBA00000085"/>
    </source>
</evidence>
<protein>
    <recommendedName>
        <fullName evidence="3">histidine kinase</fullName>
        <ecNumber evidence="3">2.7.13.3</ecNumber>
    </recommendedName>
</protein>
<evidence type="ECO:0000259" key="13">
    <source>
        <dbReference type="PROSITE" id="PS50885"/>
    </source>
</evidence>
<dbReference type="AlphaFoldDB" id="J1K0M2"/>
<dbReference type="InterPro" id="IPR004358">
    <property type="entry name" value="Sig_transdc_His_kin-like_C"/>
</dbReference>
<dbReference type="HOGENOM" id="CLU_000445_42_3_5"/>
<feature type="transmembrane region" description="Helical" evidence="11">
    <location>
        <begin position="182"/>
        <end position="205"/>
    </location>
</feature>
<dbReference type="InterPro" id="IPR005467">
    <property type="entry name" value="His_kinase_dom"/>
</dbReference>
<keyword evidence="6 11" id="KW-0812">Transmembrane</keyword>
<evidence type="ECO:0000256" key="10">
    <source>
        <dbReference type="ARBA" id="ARBA00023136"/>
    </source>
</evidence>
<evidence type="ECO:0000256" key="6">
    <source>
        <dbReference type="ARBA" id="ARBA00022692"/>
    </source>
</evidence>
<evidence type="ECO:0000256" key="5">
    <source>
        <dbReference type="ARBA" id="ARBA00022679"/>
    </source>
</evidence>
<dbReference type="InterPro" id="IPR036890">
    <property type="entry name" value="HATPase_C_sf"/>
</dbReference>
<sequence length="468" mass="52620">MIVKSLFRYLAKSLGLRVSILSTLWVLLALIALSIVSIIFYRQSNDQSLESILTAQLYSLISAVSLSEEGYLQGKPELGDVRYLDASSGWYYDVTPLSSGVMGRITSPSLGTKKIDAMSEKQDPFDDKFFRSYTSIGPDGQKLLVVENDVILDNINNRAARFRIMGNIDETREQLRQFKDTLLIYLWTLGILSVLINIIIIRFSLRPLKQIGRTLARIRQGDADHVDTDLPLEVLPLAYEMNALIDNNFRIIERSRTQVGNLAHSLKTPLSIIANALEEKKSSQTFLISEQIQIMQRQIDHYLTRARIAAQRDSVVYQTPVRPVIERMVRVMKKLYPEKTFEVSFSKDEIIFIGEQEDLEEMIGNLLENAGKWANSHIVLACRYLAKTSNETIMFSISVSDDGLGLAEPQRYEAIKRGKRLDETKPGTGLGLSIVADMSGEYGGDMSLEESPLGGLTVKILLPCSQLK</sequence>
<evidence type="ECO:0000256" key="4">
    <source>
        <dbReference type="ARBA" id="ARBA00022553"/>
    </source>
</evidence>
<comment type="catalytic activity">
    <reaction evidence="1">
        <text>ATP + protein L-histidine = ADP + protein N-phospho-L-histidine.</text>
        <dbReference type="EC" id="2.7.13.3"/>
    </reaction>
</comment>
<organism evidence="14 15">
    <name type="scientific">Bartonella tamiae Th239</name>
    <dbReference type="NCBI Taxonomy" id="1094558"/>
    <lineage>
        <taxon>Bacteria</taxon>
        <taxon>Pseudomonadati</taxon>
        <taxon>Pseudomonadota</taxon>
        <taxon>Alphaproteobacteria</taxon>
        <taxon>Hyphomicrobiales</taxon>
        <taxon>Bartonellaceae</taxon>
        <taxon>Bartonella</taxon>
    </lineage>
</organism>
<dbReference type="PROSITE" id="PS50109">
    <property type="entry name" value="HIS_KIN"/>
    <property type="match status" value="1"/>
</dbReference>
<dbReference type="CDD" id="cd00082">
    <property type="entry name" value="HisKA"/>
    <property type="match status" value="1"/>
</dbReference>
<dbReference type="STRING" id="1094558.ME5_00981"/>
<dbReference type="InterPro" id="IPR003661">
    <property type="entry name" value="HisK_dim/P_dom"/>
</dbReference>
<evidence type="ECO:0000256" key="8">
    <source>
        <dbReference type="ARBA" id="ARBA00022989"/>
    </source>
</evidence>
<dbReference type="PATRIC" id="fig|1094558.3.peg.1072"/>
<dbReference type="PRINTS" id="PR00344">
    <property type="entry name" value="BCTRLSENSOR"/>
</dbReference>
<dbReference type="SUPFAM" id="SSF55874">
    <property type="entry name" value="ATPase domain of HSP90 chaperone/DNA topoisomerase II/histidine kinase"/>
    <property type="match status" value="1"/>
</dbReference>
<dbReference type="InterPro" id="IPR003594">
    <property type="entry name" value="HATPase_dom"/>
</dbReference>
<keyword evidence="7" id="KW-0418">Kinase</keyword>
<dbReference type="Proteomes" id="UP000008952">
    <property type="component" value="Unassembled WGS sequence"/>
</dbReference>
<name>J1K0M2_9HYPH</name>
<evidence type="ECO:0000256" key="7">
    <source>
        <dbReference type="ARBA" id="ARBA00022777"/>
    </source>
</evidence>
<dbReference type="InterPro" id="IPR050428">
    <property type="entry name" value="TCS_sensor_his_kinase"/>
</dbReference>
<keyword evidence="15" id="KW-1185">Reference proteome</keyword>
<reference evidence="14 15" key="1">
    <citation type="submission" date="2012-03" db="EMBL/GenBank/DDBJ databases">
        <title>The Genome Sequence of Bartonella tamiae Th239.</title>
        <authorList>
            <consortium name="The Broad Institute Genome Sequencing Platform"/>
            <consortium name="The Broad Institute Genome Sequencing Center for Infectious Disease"/>
            <person name="Feldgarden M."/>
            <person name="Kirby J."/>
            <person name="Kosoy M."/>
            <person name="Birtles R."/>
            <person name="Probert W.S."/>
            <person name="Chiaraviglio L."/>
            <person name="Young S.K."/>
            <person name="Zeng Q."/>
            <person name="Gargeya S."/>
            <person name="Fitzgerald M."/>
            <person name="Haas B."/>
            <person name="Abouelleil A."/>
            <person name="Alvarado L."/>
            <person name="Arachchi H.M."/>
            <person name="Berlin A."/>
            <person name="Chapman S.B."/>
            <person name="Gearin G."/>
            <person name="Goldberg J."/>
            <person name="Griggs A."/>
            <person name="Gujja S."/>
            <person name="Hansen M."/>
            <person name="Heiman D."/>
            <person name="Howarth C."/>
            <person name="Larimer J."/>
            <person name="Lui A."/>
            <person name="MacDonald P.J.P."/>
            <person name="McCowen C."/>
            <person name="Montmayeur A."/>
            <person name="Murphy C."/>
            <person name="Neiman D."/>
            <person name="Pearson M."/>
            <person name="Priest M."/>
            <person name="Roberts A."/>
            <person name="Saif S."/>
            <person name="Shea T."/>
            <person name="Sisk P."/>
            <person name="Stolte C."/>
            <person name="Sykes S."/>
            <person name="Wortman J."/>
            <person name="Nusbaum C."/>
            <person name="Birren B."/>
        </authorList>
    </citation>
    <scope>NUCLEOTIDE SEQUENCE [LARGE SCALE GENOMIC DNA]</scope>
    <source>
        <strain evidence="14 15">Th239</strain>
    </source>
</reference>
<accession>J1K0M2</accession>
<dbReference type="GO" id="GO:0000155">
    <property type="term" value="F:phosphorelay sensor kinase activity"/>
    <property type="evidence" value="ECO:0007669"/>
    <property type="project" value="InterPro"/>
</dbReference>
<proteinExistence type="predicted"/>
<dbReference type="PANTHER" id="PTHR45436">
    <property type="entry name" value="SENSOR HISTIDINE KINASE YKOH"/>
    <property type="match status" value="1"/>
</dbReference>
<comment type="subcellular location">
    <subcellularLocation>
        <location evidence="2">Membrane</location>
    </subcellularLocation>
</comment>
<gene>
    <name evidence="14" type="ORF">ME5_00981</name>
</gene>
<evidence type="ECO:0000259" key="12">
    <source>
        <dbReference type="PROSITE" id="PS50109"/>
    </source>
</evidence>
<keyword evidence="10 11" id="KW-0472">Membrane</keyword>
<dbReference type="SUPFAM" id="SSF47384">
    <property type="entry name" value="Homodimeric domain of signal transducing histidine kinase"/>
    <property type="match status" value="1"/>
</dbReference>
<dbReference type="GO" id="GO:0005886">
    <property type="term" value="C:plasma membrane"/>
    <property type="evidence" value="ECO:0007669"/>
    <property type="project" value="TreeGrafter"/>
</dbReference>
<dbReference type="InterPro" id="IPR036097">
    <property type="entry name" value="HisK_dim/P_sf"/>
</dbReference>
<dbReference type="Gene3D" id="3.30.565.10">
    <property type="entry name" value="Histidine kinase-like ATPase, C-terminal domain"/>
    <property type="match status" value="1"/>
</dbReference>
<feature type="transmembrane region" description="Helical" evidence="11">
    <location>
        <begin position="20"/>
        <end position="41"/>
    </location>
</feature>
<evidence type="ECO:0000313" key="15">
    <source>
        <dbReference type="Proteomes" id="UP000008952"/>
    </source>
</evidence>
<feature type="domain" description="HAMP" evidence="13">
    <location>
        <begin position="202"/>
        <end position="253"/>
    </location>
</feature>
<feature type="domain" description="Histidine kinase" evidence="12">
    <location>
        <begin position="261"/>
        <end position="466"/>
    </location>
</feature>
<dbReference type="EMBL" id="AIMB01000007">
    <property type="protein sequence ID" value="EJF90580.1"/>
    <property type="molecule type" value="Genomic_DNA"/>
</dbReference>
<dbReference type="PANTHER" id="PTHR45436:SF5">
    <property type="entry name" value="SENSOR HISTIDINE KINASE TRCS"/>
    <property type="match status" value="1"/>
</dbReference>
<dbReference type="eggNOG" id="COG0642">
    <property type="taxonomic scope" value="Bacteria"/>
</dbReference>
<dbReference type="Pfam" id="PF02518">
    <property type="entry name" value="HATPase_c"/>
    <property type="match status" value="1"/>
</dbReference>
<dbReference type="EC" id="2.7.13.3" evidence="3"/>
<keyword evidence="9" id="KW-0902">Two-component regulatory system</keyword>
<evidence type="ECO:0000256" key="2">
    <source>
        <dbReference type="ARBA" id="ARBA00004370"/>
    </source>
</evidence>
<dbReference type="InterPro" id="IPR003660">
    <property type="entry name" value="HAMP_dom"/>
</dbReference>
<evidence type="ECO:0000256" key="9">
    <source>
        <dbReference type="ARBA" id="ARBA00023012"/>
    </source>
</evidence>
<evidence type="ECO:0000256" key="3">
    <source>
        <dbReference type="ARBA" id="ARBA00012438"/>
    </source>
</evidence>
<comment type="caution">
    <text evidence="14">The sequence shown here is derived from an EMBL/GenBank/DDBJ whole genome shotgun (WGS) entry which is preliminary data.</text>
</comment>